<evidence type="ECO:0000313" key="2">
    <source>
        <dbReference type="EMBL" id="MCB4823996.1"/>
    </source>
</evidence>
<dbReference type="AlphaFoldDB" id="A0A9X1IGY8"/>
<accession>A0A9X1IGY8</accession>
<feature type="region of interest" description="Disordered" evidence="1">
    <location>
        <begin position="134"/>
        <end position="170"/>
    </location>
</feature>
<dbReference type="EMBL" id="JAJAQI010000035">
    <property type="protein sequence ID" value="MCB4823996.1"/>
    <property type="molecule type" value="Genomic_DNA"/>
</dbReference>
<organism evidence="2 3">
    <name type="scientific">Roseicella aerolata</name>
    <dbReference type="NCBI Taxonomy" id="2883479"/>
    <lineage>
        <taxon>Bacteria</taxon>
        <taxon>Pseudomonadati</taxon>
        <taxon>Pseudomonadota</taxon>
        <taxon>Alphaproteobacteria</taxon>
        <taxon>Acetobacterales</taxon>
        <taxon>Roseomonadaceae</taxon>
        <taxon>Roseicella</taxon>
    </lineage>
</organism>
<evidence type="ECO:0000256" key="1">
    <source>
        <dbReference type="SAM" id="MobiDB-lite"/>
    </source>
</evidence>
<dbReference type="Proteomes" id="UP001139311">
    <property type="component" value="Unassembled WGS sequence"/>
</dbReference>
<protein>
    <submittedName>
        <fullName evidence="2">Uncharacterized protein</fullName>
    </submittedName>
</protein>
<reference evidence="2" key="1">
    <citation type="submission" date="2021-10" db="EMBL/GenBank/DDBJ databases">
        <title>Roseicella aerolatum sp. nov., isolated from aerosols of e-waste dismantling site.</title>
        <authorList>
            <person name="Qin T."/>
        </authorList>
    </citation>
    <scope>NUCLEOTIDE SEQUENCE</scope>
    <source>
        <strain evidence="2">GB24</strain>
    </source>
</reference>
<dbReference type="RefSeq" id="WP_226611385.1">
    <property type="nucleotide sequence ID" value="NZ_JAJAQI010000035.1"/>
</dbReference>
<comment type="caution">
    <text evidence="2">The sequence shown here is derived from an EMBL/GenBank/DDBJ whole genome shotgun (WGS) entry which is preliminary data.</text>
</comment>
<feature type="compositionally biased region" description="Pro residues" evidence="1">
    <location>
        <begin position="150"/>
        <end position="160"/>
    </location>
</feature>
<keyword evidence="3" id="KW-1185">Reference proteome</keyword>
<evidence type="ECO:0000313" key="3">
    <source>
        <dbReference type="Proteomes" id="UP001139311"/>
    </source>
</evidence>
<name>A0A9X1IGY8_9PROT</name>
<sequence>MLRPPRRSLRPILLALVLSLAGVMGGIVIGLRLQPPPPADMPEAGDAQAPAEVAPTATGTTAMPGPTTSDLAALTAQHQALRRMLDQEQARLDALTRTRLAAEAEHQARLEALARSRAAAEAQLAALQREIAASQREAATPAPRREAAQTPPPSPAPAPARLPRAEPAGGQPRVFVHHRAGSPAAAEAASALLGSLRDGGFDISELRATSAVPSQRVVRYFHADDAAAAARLAGRLGRGWAIQDFRGYEPTPSPGTLEVWVPDR</sequence>
<proteinExistence type="predicted"/>
<gene>
    <name evidence="2" type="ORF">LHA35_19895</name>
</gene>